<feature type="compositionally biased region" description="Basic and acidic residues" evidence="1">
    <location>
        <begin position="39"/>
        <end position="53"/>
    </location>
</feature>
<dbReference type="EMBL" id="HACG01027525">
    <property type="protein sequence ID" value="CEK74390.1"/>
    <property type="molecule type" value="Transcribed_RNA"/>
</dbReference>
<feature type="compositionally biased region" description="Basic and acidic residues" evidence="1">
    <location>
        <begin position="60"/>
        <end position="76"/>
    </location>
</feature>
<protein>
    <submittedName>
        <fullName evidence="3">Uncharacterized protein</fullName>
    </submittedName>
</protein>
<proteinExistence type="predicted"/>
<evidence type="ECO:0000256" key="1">
    <source>
        <dbReference type="SAM" id="MobiDB-lite"/>
    </source>
</evidence>
<dbReference type="EMBL" id="HACG01027526">
    <property type="protein sequence ID" value="CEK74391.1"/>
    <property type="molecule type" value="Transcribed_RNA"/>
</dbReference>
<sequence>ANVLIEKGLIKKPKRVRAQGAGATADGEKPEEGAETEVAENKEEEKLKENGDVKDEDDVNKEINEEGQGDEKKEITADSPAAQEDKKEDALAEATEAKAEN</sequence>
<dbReference type="AlphaFoldDB" id="A0A0B7A2T2"/>
<evidence type="ECO:0000313" key="3">
    <source>
        <dbReference type="EMBL" id="CEK74391.1"/>
    </source>
</evidence>
<gene>
    <name evidence="3" type="primary">ORF90844</name>
    <name evidence="2" type="synonym">ORF90840</name>
</gene>
<feature type="non-terminal residue" evidence="3">
    <location>
        <position position="1"/>
    </location>
</feature>
<reference evidence="3" key="1">
    <citation type="submission" date="2014-12" db="EMBL/GenBank/DDBJ databases">
        <title>Insight into the proteome of Arion vulgaris.</title>
        <authorList>
            <person name="Aradska J."/>
            <person name="Bulat T."/>
            <person name="Smidak R."/>
            <person name="Sarate P."/>
            <person name="Gangsoo J."/>
            <person name="Sialana F."/>
            <person name="Bilban M."/>
            <person name="Lubec G."/>
        </authorList>
    </citation>
    <scope>NUCLEOTIDE SEQUENCE</scope>
    <source>
        <tissue evidence="3">Skin</tissue>
    </source>
</reference>
<feature type="region of interest" description="Disordered" evidence="1">
    <location>
        <begin position="13"/>
        <end position="101"/>
    </location>
</feature>
<name>A0A0B7A2T2_9EUPU</name>
<organism evidence="3">
    <name type="scientific">Arion vulgaris</name>
    <dbReference type="NCBI Taxonomy" id="1028688"/>
    <lineage>
        <taxon>Eukaryota</taxon>
        <taxon>Metazoa</taxon>
        <taxon>Spiralia</taxon>
        <taxon>Lophotrochozoa</taxon>
        <taxon>Mollusca</taxon>
        <taxon>Gastropoda</taxon>
        <taxon>Heterobranchia</taxon>
        <taxon>Euthyneura</taxon>
        <taxon>Panpulmonata</taxon>
        <taxon>Eupulmonata</taxon>
        <taxon>Stylommatophora</taxon>
        <taxon>Helicina</taxon>
        <taxon>Arionoidea</taxon>
        <taxon>Arionidae</taxon>
        <taxon>Arion</taxon>
    </lineage>
</organism>
<accession>A0A0B7A2T2</accession>
<evidence type="ECO:0000313" key="2">
    <source>
        <dbReference type="EMBL" id="CEK74390.1"/>
    </source>
</evidence>
<feature type="compositionally biased region" description="Basic and acidic residues" evidence="1">
    <location>
        <begin position="83"/>
        <end position="101"/>
    </location>
</feature>